<dbReference type="PANTHER" id="PTHR45528">
    <property type="entry name" value="SENSOR HISTIDINE KINASE CPXA"/>
    <property type="match status" value="1"/>
</dbReference>
<evidence type="ECO:0000256" key="10">
    <source>
        <dbReference type="ARBA" id="ARBA00023012"/>
    </source>
</evidence>
<comment type="caution">
    <text evidence="13">The sequence shown here is derived from an EMBL/GenBank/DDBJ whole genome shotgun (WGS) entry which is preliminary data.</text>
</comment>
<keyword evidence="9" id="KW-0067">ATP-binding</keyword>
<keyword evidence="7" id="KW-0547">Nucleotide-binding</keyword>
<evidence type="ECO:0000256" key="11">
    <source>
        <dbReference type="ARBA" id="ARBA00023136"/>
    </source>
</evidence>
<name>A0A401LRY1_9BACE</name>
<evidence type="ECO:0000256" key="9">
    <source>
        <dbReference type="ARBA" id="ARBA00022840"/>
    </source>
</evidence>
<sequence length="195" mass="22495">MTKEQAEIVQTLYEVTNRLSRLNRNLLLLTRIDNHQYNQVEQIDAVQTLRDILPLMNKLTEGITVYTDLEDSSMFIQANQSLLESLINNLIVNAVRHNIKDGNIFISIKERQLIIANTSAEGELQEKLLFTRFYRPSEKIKGNGLGLAIAKAICEYHGWSIHYTYRNNMHRFTVFFGASNQTSNIFKKPNIFVST</sequence>
<keyword evidence="14" id="KW-1185">Reference proteome</keyword>
<dbReference type="EC" id="2.7.13.3" evidence="3"/>
<dbReference type="InterPro" id="IPR003594">
    <property type="entry name" value="HATPase_dom"/>
</dbReference>
<dbReference type="Pfam" id="PF02518">
    <property type="entry name" value="HATPase_c"/>
    <property type="match status" value="1"/>
</dbReference>
<protein>
    <recommendedName>
        <fullName evidence="3">histidine kinase</fullName>
        <ecNumber evidence="3">2.7.13.3</ecNumber>
    </recommendedName>
</protein>
<dbReference type="GO" id="GO:0000155">
    <property type="term" value="F:phosphorelay sensor kinase activity"/>
    <property type="evidence" value="ECO:0007669"/>
    <property type="project" value="TreeGrafter"/>
</dbReference>
<proteinExistence type="predicted"/>
<dbReference type="SUPFAM" id="SSF55874">
    <property type="entry name" value="ATPase domain of HSP90 chaperone/DNA topoisomerase II/histidine kinase"/>
    <property type="match status" value="1"/>
</dbReference>
<comment type="subcellular location">
    <subcellularLocation>
        <location evidence="2">Cell membrane</location>
        <topology evidence="2">Multi-pass membrane protein</topology>
    </subcellularLocation>
</comment>
<keyword evidence="4" id="KW-1003">Cell membrane</keyword>
<dbReference type="Proteomes" id="UP000288079">
    <property type="component" value="Unassembled WGS sequence"/>
</dbReference>
<dbReference type="InterPro" id="IPR050398">
    <property type="entry name" value="HssS/ArlS-like"/>
</dbReference>
<evidence type="ECO:0000256" key="1">
    <source>
        <dbReference type="ARBA" id="ARBA00000085"/>
    </source>
</evidence>
<dbReference type="GO" id="GO:0005524">
    <property type="term" value="F:ATP binding"/>
    <property type="evidence" value="ECO:0007669"/>
    <property type="project" value="UniProtKB-KW"/>
</dbReference>
<dbReference type="InterPro" id="IPR036890">
    <property type="entry name" value="HATPase_C_sf"/>
</dbReference>
<evidence type="ECO:0000256" key="2">
    <source>
        <dbReference type="ARBA" id="ARBA00004651"/>
    </source>
</evidence>
<dbReference type="Gene3D" id="3.30.565.10">
    <property type="entry name" value="Histidine kinase-like ATPase, C-terminal domain"/>
    <property type="match status" value="1"/>
</dbReference>
<dbReference type="EMBL" id="BHWB01000003">
    <property type="protein sequence ID" value="GCB34332.1"/>
    <property type="molecule type" value="Genomic_DNA"/>
</dbReference>
<keyword evidence="8" id="KW-0418">Kinase</keyword>
<dbReference type="SMART" id="SM00387">
    <property type="entry name" value="HATPase_c"/>
    <property type="match status" value="1"/>
</dbReference>
<evidence type="ECO:0000256" key="3">
    <source>
        <dbReference type="ARBA" id="ARBA00012438"/>
    </source>
</evidence>
<dbReference type="PROSITE" id="PS50109">
    <property type="entry name" value="HIS_KIN"/>
    <property type="match status" value="1"/>
</dbReference>
<dbReference type="GO" id="GO:0005886">
    <property type="term" value="C:plasma membrane"/>
    <property type="evidence" value="ECO:0007669"/>
    <property type="project" value="UniProtKB-SubCell"/>
</dbReference>
<evidence type="ECO:0000313" key="14">
    <source>
        <dbReference type="Proteomes" id="UP000288079"/>
    </source>
</evidence>
<evidence type="ECO:0000256" key="7">
    <source>
        <dbReference type="ARBA" id="ARBA00022741"/>
    </source>
</evidence>
<evidence type="ECO:0000256" key="6">
    <source>
        <dbReference type="ARBA" id="ARBA00022679"/>
    </source>
</evidence>
<accession>A0A401LRY1</accession>
<organism evidence="13 14">
    <name type="scientific">Bacteroides faecalis</name>
    <dbReference type="NCBI Taxonomy" id="2447885"/>
    <lineage>
        <taxon>Bacteria</taxon>
        <taxon>Pseudomonadati</taxon>
        <taxon>Bacteroidota</taxon>
        <taxon>Bacteroidia</taxon>
        <taxon>Bacteroidales</taxon>
        <taxon>Bacteroidaceae</taxon>
        <taxon>Bacteroides</taxon>
    </lineage>
</organism>
<reference evidence="13 14" key="1">
    <citation type="submission" date="2018-10" db="EMBL/GenBank/DDBJ databases">
        <title>Draft Genome Sequence of Bacteroides sp. KCTC 15687.</title>
        <authorList>
            <person name="Yu S.Y."/>
            <person name="Kim J.S."/>
            <person name="Oh B.S."/>
            <person name="Park S.H."/>
            <person name="Kang S.W."/>
            <person name="Park J.E."/>
            <person name="Choi S.H."/>
            <person name="Han K.I."/>
            <person name="Lee K.C."/>
            <person name="Eom M.K."/>
            <person name="Suh M.K."/>
            <person name="Lee D.H."/>
            <person name="Yoon H."/>
            <person name="Kim B."/>
            <person name="Yang S.J."/>
            <person name="Lee J.S."/>
            <person name="Lee J.H."/>
        </authorList>
    </citation>
    <scope>NUCLEOTIDE SEQUENCE [LARGE SCALE GENOMIC DNA]</scope>
    <source>
        <strain evidence="13 14">KCTC 15687</strain>
    </source>
</reference>
<feature type="domain" description="Histidine kinase" evidence="12">
    <location>
        <begin position="1"/>
        <end position="180"/>
    </location>
</feature>
<dbReference type="PANTHER" id="PTHR45528:SF1">
    <property type="entry name" value="SENSOR HISTIDINE KINASE CPXA"/>
    <property type="match status" value="1"/>
</dbReference>
<keyword evidence="10" id="KW-0902">Two-component regulatory system</keyword>
<evidence type="ECO:0000259" key="12">
    <source>
        <dbReference type="PROSITE" id="PS50109"/>
    </source>
</evidence>
<keyword evidence="11" id="KW-0472">Membrane</keyword>
<evidence type="ECO:0000256" key="5">
    <source>
        <dbReference type="ARBA" id="ARBA00022553"/>
    </source>
</evidence>
<dbReference type="AlphaFoldDB" id="A0A401LRY1"/>
<dbReference type="InterPro" id="IPR005467">
    <property type="entry name" value="His_kinase_dom"/>
</dbReference>
<comment type="catalytic activity">
    <reaction evidence="1">
        <text>ATP + protein L-histidine = ADP + protein N-phospho-L-histidine.</text>
        <dbReference type="EC" id="2.7.13.3"/>
    </reaction>
</comment>
<evidence type="ECO:0000256" key="4">
    <source>
        <dbReference type="ARBA" id="ARBA00022475"/>
    </source>
</evidence>
<keyword evidence="6" id="KW-0808">Transferase</keyword>
<evidence type="ECO:0000313" key="13">
    <source>
        <dbReference type="EMBL" id="GCB34332.1"/>
    </source>
</evidence>
<evidence type="ECO:0000256" key="8">
    <source>
        <dbReference type="ARBA" id="ARBA00022777"/>
    </source>
</evidence>
<keyword evidence="5" id="KW-0597">Phosphoprotein</keyword>
<gene>
    <name evidence="13" type="ORF">KGMB02408_12770</name>
</gene>